<keyword evidence="5" id="KW-0998">Cell outer membrane</keyword>
<feature type="domain" description="RagB/SusD" evidence="6">
    <location>
        <begin position="324"/>
        <end position="486"/>
    </location>
</feature>
<dbReference type="RefSeq" id="WP_124878959.1">
    <property type="nucleotide sequence ID" value="NZ_RQJO01000015.1"/>
</dbReference>
<keyword evidence="3" id="KW-0732">Signal</keyword>
<dbReference type="Pfam" id="PF14322">
    <property type="entry name" value="SusD-like_3"/>
    <property type="match status" value="1"/>
</dbReference>
<evidence type="ECO:0000256" key="5">
    <source>
        <dbReference type="ARBA" id="ARBA00023237"/>
    </source>
</evidence>
<evidence type="ECO:0000256" key="1">
    <source>
        <dbReference type="ARBA" id="ARBA00004442"/>
    </source>
</evidence>
<dbReference type="AlphaFoldDB" id="A0A3P1BD81"/>
<protein>
    <submittedName>
        <fullName evidence="8">RagB/SusD family nutrient uptake outer membrane protein</fullName>
    </submittedName>
</protein>
<name>A0A3P1BD81_9BACT</name>
<comment type="caution">
    <text evidence="8">The sequence shown here is derived from an EMBL/GenBank/DDBJ whole genome shotgun (WGS) entry which is preliminary data.</text>
</comment>
<accession>A0A3P1BD81</accession>
<proteinExistence type="inferred from homology"/>
<evidence type="ECO:0000313" key="9">
    <source>
        <dbReference type="Proteomes" id="UP000271925"/>
    </source>
</evidence>
<dbReference type="GO" id="GO:0009279">
    <property type="term" value="C:cell outer membrane"/>
    <property type="evidence" value="ECO:0007669"/>
    <property type="project" value="UniProtKB-SubCell"/>
</dbReference>
<evidence type="ECO:0000256" key="3">
    <source>
        <dbReference type="ARBA" id="ARBA00022729"/>
    </source>
</evidence>
<dbReference type="EMBL" id="RQJO01000015">
    <property type="protein sequence ID" value="RRA99039.1"/>
    <property type="molecule type" value="Genomic_DNA"/>
</dbReference>
<dbReference type="OrthoDB" id="636214at2"/>
<dbReference type="InterPro" id="IPR012944">
    <property type="entry name" value="SusD_RagB_dom"/>
</dbReference>
<reference evidence="8 9" key="1">
    <citation type="submission" date="2018-11" db="EMBL/GenBank/DDBJ databases">
        <authorList>
            <person name="Zhou Z."/>
            <person name="Wang G."/>
        </authorList>
    </citation>
    <scope>NUCLEOTIDE SEQUENCE [LARGE SCALE GENOMIC DNA]</scope>
    <source>
        <strain evidence="8 9">KCTC52004</strain>
    </source>
</reference>
<comment type="similarity">
    <text evidence="2">Belongs to the SusD family.</text>
</comment>
<evidence type="ECO:0000313" key="8">
    <source>
        <dbReference type="EMBL" id="RRA99039.1"/>
    </source>
</evidence>
<evidence type="ECO:0000259" key="6">
    <source>
        <dbReference type="Pfam" id="PF07980"/>
    </source>
</evidence>
<dbReference type="Pfam" id="PF07980">
    <property type="entry name" value="SusD_RagB"/>
    <property type="match status" value="1"/>
</dbReference>
<keyword evidence="4" id="KW-0472">Membrane</keyword>
<dbReference type="InterPro" id="IPR011990">
    <property type="entry name" value="TPR-like_helical_dom_sf"/>
</dbReference>
<dbReference type="PROSITE" id="PS51257">
    <property type="entry name" value="PROKAR_LIPOPROTEIN"/>
    <property type="match status" value="1"/>
</dbReference>
<comment type="subcellular location">
    <subcellularLocation>
        <location evidence="1">Cell outer membrane</location>
    </subcellularLocation>
</comment>
<evidence type="ECO:0000256" key="4">
    <source>
        <dbReference type="ARBA" id="ARBA00023136"/>
    </source>
</evidence>
<dbReference type="SUPFAM" id="SSF48452">
    <property type="entry name" value="TPR-like"/>
    <property type="match status" value="1"/>
</dbReference>
<keyword evidence="9" id="KW-1185">Reference proteome</keyword>
<organism evidence="8 9">
    <name type="scientific">Larkinella rosea</name>
    <dbReference type="NCBI Taxonomy" id="2025312"/>
    <lineage>
        <taxon>Bacteria</taxon>
        <taxon>Pseudomonadati</taxon>
        <taxon>Bacteroidota</taxon>
        <taxon>Cytophagia</taxon>
        <taxon>Cytophagales</taxon>
        <taxon>Spirosomataceae</taxon>
        <taxon>Larkinella</taxon>
    </lineage>
</organism>
<evidence type="ECO:0000259" key="7">
    <source>
        <dbReference type="Pfam" id="PF14322"/>
    </source>
</evidence>
<gene>
    <name evidence="8" type="ORF">EHT25_29110</name>
</gene>
<dbReference type="CDD" id="cd08977">
    <property type="entry name" value="SusD"/>
    <property type="match status" value="1"/>
</dbReference>
<dbReference type="Proteomes" id="UP000271925">
    <property type="component" value="Unassembled WGS sequence"/>
</dbReference>
<feature type="domain" description="SusD-like N-terminal" evidence="7">
    <location>
        <begin position="104"/>
        <end position="235"/>
    </location>
</feature>
<sequence length="511" mass="55824">MKFNQSIKIVGAGVMLSLLIVSCQKSFLDVPVQGQATTATDPNLAVNLVTGVYNSLLNGSAFGGEGDIHGISFVAATNIISDDGDKGSTDSDQQGIKDLDNFATTPTNTFVAALWNGYYNGIARANQALTALSTASLDATTKAQLMGEVRFIRGYYYFNLVRFFGKVPKVLRVPKDAQDANTDPAFQTRAPVDTIYNVIMQDLQYAFENLPLKAKASAGHITKGTAESMLAKVYLYRKNWQQVLTLTQDVINSGQYTLVPDYSIIWRQAGDNNSEAIFEVKTGQFNNSDFGVDGYAVWQGPRVGGKGGWTDLGFGFNNPTVNLVNAYEPGDKRKAATIIAIDNSGKYVGTTLFDGFRIPSSDSVQNLYYNYKAYHSENRNVESFSGNRDRKQKNLHLLRYADVLLMNAEAANELGQTGVAIANLNRIRTRAGLAATTATSQADVRNAIWKERRVELAMEHDRFFDLVRTGRAAQVMQAAGKNFVAGKNELLPVPSLQIALSGGKLDQNNGY</sequence>
<dbReference type="InterPro" id="IPR033985">
    <property type="entry name" value="SusD-like_N"/>
</dbReference>
<dbReference type="Gene3D" id="1.25.40.390">
    <property type="match status" value="1"/>
</dbReference>
<evidence type="ECO:0000256" key="2">
    <source>
        <dbReference type="ARBA" id="ARBA00006275"/>
    </source>
</evidence>